<accession>A0A6C0ART2</accession>
<dbReference type="AlphaFoldDB" id="A0A6C0ART2"/>
<reference evidence="2" key="1">
    <citation type="journal article" date="2020" name="Nature">
        <title>Giant virus diversity and host interactions through global metagenomics.</title>
        <authorList>
            <person name="Schulz F."/>
            <person name="Roux S."/>
            <person name="Paez-Espino D."/>
            <person name="Jungbluth S."/>
            <person name="Walsh D.A."/>
            <person name="Denef V.J."/>
            <person name="McMahon K.D."/>
            <person name="Konstantinidis K.T."/>
            <person name="Eloe-Fadrosh E.A."/>
            <person name="Kyrpides N.C."/>
            <person name="Woyke T."/>
        </authorList>
    </citation>
    <scope>NUCLEOTIDE SEQUENCE</scope>
    <source>
        <strain evidence="2">GVMAG-S-1101165-79</strain>
    </source>
</reference>
<proteinExistence type="predicted"/>
<name>A0A6C0ART2_9ZZZZ</name>
<evidence type="ECO:0000313" key="2">
    <source>
        <dbReference type="EMBL" id="QHS82438.1"/>
    </source>
</evidence>
<feature type="coiled-coil region" evidence="1">
    <location>
        <begin position="173"/>
        <end position="200"/>
    </location>
</feature>
<evidence type="ECO:0000256" key="1">
    <source>
        <dbReference type="SAM" id="Coils"/>
    </source>
</evidence>
<organism evidence="2">
    <name type="scientific">viral metagenome</name>
    <dbReference type="NCBI Taxonomy" id="1070528"/>
    <lineage>
        <taxon>unclassified sequences</taxon>
        <taxon>metagenomes</taxon>
        <taxon>organismal metagenomes</taxon>
    </lineage>
</organism>
<keyword evidence="1" id="KW-0175">Coiled coil</keyword>
<protein>
    <submittedName>
        <fullName evidence="2">Uncharacterized protein</fullName>
    </submittedName>
</protein>
<dbReference type="EMBL" id="MN740767">
    <property type="protein sequence ID" value="QHS82438.1"/>
    <property type="molecule type" value="Genomic_DNA"/>
</dbReference>
<sequence length="319" mass="37273">MSSTIIPGVSDQLGVNYLKAFNAANIMYMVTCQEHWETPHFSTCFKANDYANSLIHERGIDPSKISIYLIQINGPTLLTQEEVISLAAFETDDQLYSMFQIYAEKMSRPGRVAAAARAAQDEDEDEYEDDEDSLYNWNGYGEDDDEQEEKPIKELDWVRWAQERERLEKSSIEDELRSKLVYADEKIAKLEKQVEKTRRELAMEWIMSMKPEEFEQRLLINSPNYKLPDFPRAQLGDEDYPDLTMPQRQIAAPDYKHPLMPREHELGKSNYACLHRKDLLYMSEKKFRDCAYEKPTYAVYDGSWPCMSHTGVSDFDVYR</sequence>